<accession>A0AA39JI41</accession>
<protein>
    <submittedName>
        <fullName evidence="1">Uncharacterized protein</fullName>
    </submittedName>
</protein>
<sequence>MWSLFSGKSPWVYRAFHEHGGIPALYDKFRAKALPQTSSRGSRPVQAIKLADFYAVGGSRPVQASKLADLYAVGLLELRRSDEGALQIDALYSLVRLLAYGHHEHTLRSLEKRYGTLDIWRDEFRRELAFLDRVVVLHVLQGYEVKLPKYDHVVYMQGWPEELNRWGLKFIPSSSLDELEQDAFFGLGPYNAMEYSQVCASRLCILILC</sequence>
<gene>
    <name evidence="1" type="ORF">EV421DRAFT_1805249</name>
</gene>
<name>A0AA39JI41_9AGAR</name>
<keyword evidence="2" id="KW-1185">Reference proteome</keyword>
<evidence type="ECO:0000313" key="2">
    <source>
        <dbReference type="Proteomes" id="UP001175226"/>
    </source>
</evidence>
<dbReference type="AlphaFoldDB" id="A0AA39JI41"/>
<organism evidence="1 2">
    <name type="scientific">Armillaria borealis</name>
    <dbReference type="NCBI Taxonomy" id="47425"/>
    <lineage>
        <taxon>Eukaryota</taxon>
        <taxon>Fungi</taxon>
        <taxon>Dikarya</taxon>
        <taxon>Basidiomycota</taxon>
        <taxon>Agaricomycotina</taxon>
        <taxon>Agaricomycetes</taxon>
        <taxon>Agaricomycetidae</taxon>
        <taxon>Agaricales</taxon>
        <taxon>Marasmiineae</taxon>
        <taxon>Physalacriaceae</taxon>
        <taxon>Armillaria</taxon>
    </lineage>
</organism>
<reference evidence="1" key="1">
    <citation type="submission" date="2023-06" db="EMBL/GenBank/DDBJ databases">
        <authorList>
            <consortium name="Lawrence Berkeley National Laboratory"/>
            <person name="Ahrendt S."/>
            <person name="Sahu N."/>
            <person name="Indic B."/>
            <person name="Wong-Bajracharya J."/>
            <person name="Merenyi Z."/>
            <person name="Ke H.-M."/>
            <person name="Monk M."/>
            <person name="Kocsube S."/>
            <person name="Drula E."/>
            <person name="Lipzen A."/>
            <person name="Balint B."/>
            <person name="Henrissat B."/>
            <person name="Andreopoulos B."/>
            <person name="Martin F.M."/>
            <person name="Harder C.B."/>
            <person name="Rigling D."/>
            <person name="Ford K.L."/>
            <person name="Foster G.D."/>
            <person name="Pangilinan J."/>
            <person name="Papanicolaou A."/>
            <person name="Barry K."/>
            <person name="LaButti K."/>
            <person name="Viragh M."/>
            <person name="Koriabine M."/>
            <person name="Yan M."/>
            <person name="Riley R."/>
            <person name="Champramary S."/>
            <person name="Plett K.L."/>
            <person name="Tsai I.J."/>
            <person name="Slot J."/>
            <person name="Sipos G."/>
            <person name="Plett J."/>
            <person name="Nagy L.G."/>
            <person name="Grigoriev I.V."/>
        </authorList>
    </citation>
    <scope>NUCLEOTIDE SEQUENCE</scope>
    <source>
        <strain evidence="1">FPL87.14</strain>
    </source>
</reference>
<dbReference type="EMBL" id="JAUEPT010000023">
    <property type="protein sequence ID" value="KAK0443185.1"/>
    <property type="molecule type" value="Genomic_DNA"/>
</dbReference>
<dbReference type="Proteomes" id="UP001175226">
    <property type="component" value="Unassembled WGS sequence"/>
</dbReference>
<evidence type="ECO:0000313" key="1">
    <source>
        <dbReference type="EMBL" id="KAK0443185.1"/>
    </source>
</evidence>
<proteinExistence type="predicted"/>
<comment type="caution">
    <text evidence="1">The sequence shown here is derived from an EMBL/GenBank/DDBJ whole genome shotgun (WGS) entry which is preliminary data.</text>
</comment>